<dbReference type="PANTHER" id="PTHR11910">
    <property type="entry name" value="ATP SYNTHASE DELTA CHAIN"/>
    <property type="match status" value="1"/>
</dbReference>
<keyword evidence="8" id="KW-0378">Hydrolase</keyword>
<keyword evidence="3 7" id="KW-0375">Hydrogen ion transport</keyword>
<dbReference type="GO" id="GO:0045259">
    <property type="term" value="C:proton-transporting ATP synthase complex"/>
    <property type="evidence" value="ECO:0007669"/>
    <property type="project" value="UniProtKB-KW"/>
</dbReference>
<keyword evidence="7" id="KW-1003">Cell membrane</keyword>
<keyword evidence="6 7" id="KW-0066">ATP synthesis</keyword>
<dbReference type="NCBIfam" id="NF004402">
    <property type="entry name" value="PRK05758.2-2"/>
    <property type="match status" value="1"/>
</dbReference>
<keyword evidence="2 7" id="KW-0813">Transport</keyword>
<comment type="subcellular location">
    <subcellularLocation>
        <location evidence="7">Cell membrane</location>
        <topology evidence="7">Peripheral membrane protein</topology>
    </subcellularLocation>
    <subcellularLocation>
        <location evidence="1">Membrane</location>
    </subcellularLocation>
</comment>
<dbReference type="EMBL" id="LWLG01000001">
    <property type="protein sequence ID" value="OAQ21577.1"/>
    <property type="molecule type" value="Genomic_DNA"/>
</dbReference>
<dbReference type="HAMAP" id="MF_01416">
    <property type="entry name" value="ATP_synth_delta_bact"/>
    <property type="match status" value="1"/>
</dbReference>
<dbReference type="SUPFAM" id="SSF47928">
    <property type="entry name" value="N-terminal domain of the delta subunit of the F1F0-ATP synthase"/>
    <property type="match status" value="1"/>
</dbReference>
<evidence type="ECO:0000256" key="2">
    <source>
        <dbReference type="ARBA" id="ARBA00022448"/>
    </source>
</evidence>
<evidence type="ECO:0000256" key="4">
    <source>
        <dbReference type="ARBA" id="ARBA00023065"/>
    </source>
</evidence>
<evidence type="ECO:0000313" key="9">
    <source>
        <dbReference type="Proteomes" id="UP000078390"/>
    </source>
</evidence>
<dbReference type="PRINTS" id="PR00125">
    <property type="entry name" value="ATPASEDELTA"/>
</dbReference>
<comment type="function">
    <text evidence="7">This protein is part of the stalk that links CF(0) to CF(1). It either transmits conformational changes from CF(0) to CF(1) or is implicated in proton conduction.</text>
</comment>
<dbReference type="OrthoDB" id="9802471at2"/>
<dbReference type="InterPro" id="IPR000711">
    <property type="entry name" value="ATPase_OSCP/dsu"/>
</dbReference>
<dbReference type="GO" id="GO:0016787">
    <property type="term" value="F:hydrolase activity"/>
    <property type="evidence" value="ECO:0007669"/>
    <property type="project" value="UniProtKB-KW"/>
</dbReference>
<keyword evidence="7" id="KW-0139">CF(1)</keyword>
<dbReference type="RefSeq" id="WP_068668195.1">
    <property type="nucleotide sequence ID" value="NZ_LWLG01000001.1"/>
</dbReference>
<name>A0A179D698_9BACT</name>
<evidence type="ECO:0000256" key="3">
    <source>
        <dbReference type="ARBA" id="ARBA00022781"/>
    </source>
</evidence>
<dbReference type="PATRIC" id="fig|999894.6.peg.95"/>
<dbReference type="GO" id="GO:0005886">
    <property type="term" value="C:plasma membrane"/>
    <property type="evidence" value="ECO:0007669"/>
    <property type="project" value="UniProtKB-SubCell"/>
</dbReference>
<reference evidence="8 9" key="1">
    <citation type="submission" date="2016-04" db="EMBL/GenBank/DDBJ databases">
        <title>Genome analysis of Thermosulfurimonas dismutans, the first thermophilic sulfur-disproportionating bacterium of the phylum Thermodesulfobacteria.</title>
        <authorList>
            <person name="Mardanov A.V."/>
            <person name="Beletsky A.V."/>
            <person name="Kadnikov V.V."/>
            <person name="Slobodkin A.I."/>
            <person name="Ravin N.V."/>
        </authorList>
    </citation>
    <scope>NUCLEOTIDE SEQUENCE [LARGE SCALE GENOMIC DNA]</scope>
    <source>
        <strain evidence="8 9">S95</strain>
    </source>
</reference>
<comment type="function">
    <text evidence="7">F(1)F(0) ATP synthase produces ATP from ADP in the presence of a proton or sodium gradient. F-type ATPases consist of two structural domains, F(1) containing the extramembraneous catalytic core and F(0) containing the membrane proton channel, linked together by a central stalk and a peripheral stalk. During catalysis, ATP synthesis in the catalytic domain of F(1) is coupled via a rotary mechanism of the central stalk subunits to proton translocation.</text>
</comment>
<dbReference type="AlphaFoldDB" id="A0A179D698"/>
<accession>A0A179D698</accession>
<dbReference type="Proteomes" id="UP000078390">
    <property type="component" value="Unassembled WGS sequence"/>
</dbReference>
<dbReference type="STRING" id="999894.TDIS_0095"/>
<protein>
    <recommendedName>
        <fullName evidence="7">ATP synthase subunit delta</fullName>
    </recommendedName>
    <alternativeName>
        <fullName evidence="7">ATP synthase F(1) sector subunit delta</fullName>
    </alternativeName>
    <alternativeName>
        <fullName evidence="7">F-type ATPase subunit delta</fullName>
        <shortName evidence="7">F-ATPase subunit delta</shortName>
    </alternativeName>
</protein>
<organism evidence="8 9">
    <name type="scientific">Thermosulfurimonas dismutans</name>
    <dbReference type="NCBI Taxonomy" id="999894"/>
    <lineage>
        <taxon>Bacteria</taxon>
        <taxon>Pseudomonadati</taxon>
        <taxon>Thermodesulfobacteriota</taxon>
        <taxon>Thermodesulfobacteria</taxon>
        <taxon>Thermodesulfobacteriales</taxon>
        <taxon>Thermodesulfobacteriaceae</taxon>
        <taxon>Thermosulfurimonas</taxon>
    </lineage>
</organism>
<dbReference type="Gene3D" id="1.10.520.20">
    <property type="entry name" value="N-terminal domain of the delta subunit of the F1F0-ATP synthase"/>
    <property type="match status" value="1"/>
</dbReference>
<dbReference type="GO" id="GO:0046933">
    <property type="term" value="F:proton-transporting ATP synthase activity, rotational mechanism"/>
    <property type="evidence" value="ECO:0007669"/>
    <property type="project" value="UniProtKB-UniRule"/>
</dbReference>
<evidence type="ECO:0000313" key="8">
    <source>
        <dbReference type="EMBL" id="OAQ21577.1"/>
    </source>
</evidence>
<keyword evidence="5 7" id="KW-0472">Membrane</keyword>
<gene>
    <name evidence="7" type="primary">atpH</name>
    <name evidence="8" type="ORF">TDIS_0095</name>
</gene>
<dbReference type="InterPro" id="IPR026015">
    <property type="entry name" value="ATP_synth_OSCP/delta_N_sf"/>
</dbReference>
<comment type="similarity">
    <text evidence="7">Belongs to the ATPase delta chain family.</text>
</comment>
<keyword evidence="4 7" id="KW-0406">Ion transport</keyword>
<evidence type="ECO:0000256" key="1">
    <source>
        <dbReference type="ARBA" id="ARBA00004370"/>
    </source>
</evidence>
<evidence type="ECO:0000256" key="5">
    <source>
        <dbReference type="ARBA" id="ARBA00023136"/>
    </source>
</evidence>
<comment type="caution">
    <text evidence="8">The sequence shown here is derived from an EMBL/GenBank/DDBJ whole genome shotgun (WGS) entry which is preliminary data.</text>
</comment>
<proteinExistence type="inferred from homology"/>
<evidence type="ECO:0000256" key="6">
    <source>
        <dbReference type="ARBA" id="ARBA00023310"/>
    </source>
</evidence>
<dbReference type="NCBIfam" id="TIGR01145">
    <property type="entry name" value="ATP_synt_delta"/>
    <property type="match status" value="1"/>
</dbReference>
<dbReference type="Pfam" id="PF00213">
    <property type="entry name" value="OSCP"/>
    <property type="match status" value="1"/>
</dbReference>
<keyword evidence="9" id="KW-1185">Reference proteome</keyword>
<evidence type="ECO:0000256" key="7">
    <source>
        <dbReference type="HAMAP-Rule" id="MF_01416"/>
    </source>
</evidence>
<sequence>MIRTIVAQKYARGLFAVGQERDRFKEYGEELKRVGDFLSSQPEILEVLQSPIYPPDLKMEIVEEIIKGLSLDEEVARFLKLLVEKKRIQFIAEIIEAYDELMDETLGIARAEVQAAFDLEEEDKQRLAEILKKLVGKEIKLRVVKMPELIGGIIVRVGDLVLDGSVRSQLESFRESIIKGEVA</sequence>